<feature type="compositionally biased region" description="Polar residues" evidence="1">
    <location>
        <begin position="16"/>
        <end position="34"/>
    </location>
</feature>
<evidence type="ECO:0000256" key="1">
    <source>
        <dbReference type="SAM" id="MobiDB-lite"/>
    </source>
</evidence>
<organism evidence="2">
    <name type="scientific">bioreactor metagenome</name>
    <dbReference type="NCBI Taxonomy" id="1076179"/>
    <lineage>
        <taxon>unclassified sequences</taxon>
        <taxon>metagenomes</taxon>
        <taxon>ecological metagenomes</taxon>
    </lineage>
</organism>
<dbReference type="EMBL" id="VSSQ01109163">
    <property type="protein sequence ID" value="MPN47563.1"/>
    <property type="molecule type" value="Genomic_DNA"/>
</dbReference>
<name>A0A645IJR2_9ZZZZ</name>
<protein>
    <submittedName>
        <fullName evidence="2">Uncharacterized protein</fullName>
    </submittedName>
</protein>
<accession>A0A645IJR2</accession>
<sequence>MDNLEANYRSPAFSMPESNDSNQIGHPSHSNILQSGYDAGVRGSEEAVAESVATAHYQPLT</sequence>
<evidence type="ECO:0000313" key="2">
    <source>
        <dbReference type="EMBL" id="MPN47563.1"/>
    </source>
</evidence>
<reference evidence="2" key="1">
    <citation type="submission" date="2019-08" db="EMBL/GenBank/DDBJ databases">
        <authorList>
            <person name="Kucharzyk K."/>
            <person name="Murdoch R.W."/>
            <person name="Higgins S."/>
            <person name="Loffler F."/>
        </authorList>
    </citation>
    <scope>NUCLEOTIDE SEQUENCE</scope>
</reference>
<dbReference type="AlphaFoldDB" id="A0A645IJR2"/>
<comment type="caution">
    <text evidence="2">The sequence shown here is derived from an EMBL/GenBank/DDBJ whole genome shotgun (WGS) entry which is preliminary data.</text>
</comment>
<feature type="region of interest" description="Disordered" evidence="1">
    <location>
        <begin position="1"/>
        <end position="44"/>
    </location>
</feature>
<proteinExistence type="predicted"/>
<gene>
    <name evidence="2" type="ORF">SDC9_195166</name>
</gene>